<evidence type="ECO:0000313" key="2">
    <source>
        <dbReference type="EMBL" id="SVE07763.1"/>
    </source>
</evidence>
<dbReference type="Gene3D" id="1.10.1330.10">
    <property type="entry name" value="Dockerin domain"/>
    <property type="match status" value="1"/>
</dbReference>
<feature type="non-terminal residue" evidence="2">
    <location>
        <position position="1"/>
    </location>
</feature>
<dbReference type="GO" id="GO:0004553">
    <property type="term" value="F:hydrolase activity, hydrolyzing O-glycosyl compounds"/>
    <property type="evidence" value="ECO:0007669"/>
    <property type="project" value="InterPro"/>
</dbReference>
<dbReference type="InterPro" id="IPR002105">
    <property type="entry name" value="Dockerin_1_rpt"/>
</dbReference>
<dbReference type="GO" id="GO:0000272">
    <property type="term" value="P:polysaccharide catabolic process"/>
    <property type="evidence" value="ECO:0007669"/>
    <property type="project" value="InterPro"/>
</dbReference>
<gene>
    <name evidence="2" type="ORF">METZ01_LOCUS460617</name>
</gene>
<feature type="non-terminal residue" evidence="2">
    <location>
        <position position="251"/>
    </location>
</feature>
<organism evidence="2">
    <name type="scientific">marine metagenome</name>
    <dbReference type="NCBI Taxonomy" id="408172"/>
    <lineage>
        <taxon>unclassified sequences</taxon>
        <taxon>metagenomes</taxon>
        <taxon>ecological metagenomes</taxon>
    </lineage>
</organism>
<evidence type="ECO:0000259" key="1">
    <source>
        <dbReference type="PROSITE" id="PS51766"/>
    </source>
</evidence>
<name>A0A383AJK7_9ZZZZ</name>
<dbReference type="InterPro" id="IPR016134">
    <property type="entry name" value="Dockerin_dom"/>
</dbReference>
<dbReference type="EMBL" id="UINC01192558">
    <property type="protein sequence ID" value="SVE07763.1"/>
    <property type="molecule type" value="Genomic_DNA"/>
</dbReference>
<proteinExistence type="predicted"/>
<sequence>NHRYLEPELSRCMEIAYDENNFVSEIVWEHVLPAELFSGSRGECDRLENGNTLITAGRTGHTLEVTSENQVVWHIEVKNMGIDVTKYRSARIPNLHPVAFSLSINNLFGNHMDSHVESMNDMITFNIHNAGWSEGWYVYNIHELTDSVQVSSYENISVDIDVNSIGLEDNLTILNLEVYPSHAPDKIQNLEFSLSTSMLLGDLNADGTLNVLDIVMLSNLILSGDDSNVAGDLNQDGNQDILDIVLLVNII</sequence>
<protein>
    <recommendedName>
        <fullName evidence="1">Dockerin domain-containing protein</fullName>
    </recommendedName>
</protein>
<dbReference type="InterPro" id="IPR036439">
    <property type="entry name" value="Dockerin_dom_sf"/>
</dbReference>
<dbReference type="AlphaFoldDB" id="A0A383AJK7"/>
<dbReference type="SUPFAM" id="SSF63446">
    <property type="entry name" value="Type I dockerin domain"/>
    <property type="match status" value="1"/>
</dbReference>
<accession>A0A383AJK7</accession>
<dbReference type="CDD" id="cd14256">
    <property type="entry name" value="Dockerin_I"/>
    <property type="match status" value="1"/>
</dbReference>
<dbReference type="PROSITE" id="PS51766">
    <property type="entry name" value="DOCKERIN"/>
    <property type="match status" value="1"/>
</dbReference>
<feature type="domain" description="Dockerin" evidence="1">
    <location>
        <begin position="196"/>
        <end position="251"/>
    </location>
</feature>
<reference evidence="2" key="1">
    <citation type="submission" date="2018-05" db="EMBL/GenBank/DDBJ databases">
        <authorList>
            <person name="Lanie J.A."/>
            <person name="Ng W.-L."/>
            <person name="Kazmierczak K.M."/>
            <person name="Andrzejewski T.M."/>
            <person name="Davidsen T.M."/>
            <person name="Wayne K.J."/>
            <person name="Tettelin H."/>
            <person name="Glass J.I."/>
            <person name="Rusch D."/>
            <person name="Podicherti R."/>
            <person name="Tsui H.-C.T."/>
            <person name="Winkler M.E."/>
        </authorList>
    </citation>
    <scope>NUCLEOTIDE SEQUENCE</scope>
</reference>
<dbReference type="Pfam" id="PF00404">
    <property type="entry name" value="Dockerin_1"/>
    <property type="match status" value="1"/>
</dbReference>